<accession>A0A6J5S3C1</accession>
<dbReference type="EMBL" id="LR797331">
    <property type="protein sequence ID" value="CAB4203458.1"/>
    <property type="molecule type" value="Genomic_DNA"/>
</dbReference>
<evidence type="ECO:0000313" key="1">
    <source>
        <dbReference type="EMBL" id="CAB4203458.1"/>
    </source>
</evidence>
<proteinExistence type="predicted"/>
<organism evidence="1">
    <name type="scientific">uncultured Caudovirales phage</name>
    <dbReference type="NCBI Taxonomy" id="2100421"/>
    <lineage>
        <taxon>Viruses</taxon>
        <taxon>Duplodnaviria</taxon>
        <taxon>Heunggongvirae</taxon>
        <taxon>Uroviricota</taxon>
        <taxon>Caudoviricetes</taxon>
        <taxon>Peduoviridae</taxon>
        <taxon>Maltschvirus</taxon>
        <taxon>Maltschvirus maltsch</taxon>
    </lineage>
</organism>
<protein>
    <submittedName>
        <fullName evidence="1">Uncharacterized protein</fullName>
    </submittedName>
</protein>
<name>A0A6J5S3C1_9CAUD</name>
<reference evidence="1" key="1">
    <citation type="submission" date="2020-05" db="EMBL/GenBank/DDBJ databases">
        <authorList>
            <person name="Chiriac C."/>
            <person name="Salcher M."/>
            <person name="Ghai R."/>
            <person name="Kavagutti S V."/>
        </authorList>
    </citation>
    <scope>NUCLEOTIDE SEQUENCE</scope>
</reference>
<gene>
    <name evidence="1" type="ORF">UFOVP1382_74</name>
</gene>
<sequence length="105" mass="11454">MNPDKDKEDILSTLAEKIIARLVPHGSPSRAHKAPALSGETVVSSCDGDWFASLYTTPGTDTFRWVMRSSDVVVEGAAEKVPSRDALAFAAEQVRRAVAKRLGRW</sequence>